<comment type="similarity">
    <text evidence="2">Belongs to the oxygen-dependent FAD-linked oxidoreductase family.</text>
</comment>
<name>A0A0D2WI04_CAPO3</name>
<dbReference type="Pfam" id="PF08031">
    <property type="entry name" value="BBE"/>
    <property type="match status" value="1"/>
</dbReference>
<dbReference type="Gene3D" id="3.40.462.20">
    <property type="match status" value="1"/>
</dbReference>
<dbReference type="InterPro" id="IPR036318">
    <property type="entry name" value="FAD-bd_PCMH-like_sf"/>
</dbReference>
<evidence type="ECO:0000256" key="5">
    <source>
        <dbReference type="ARBA" id="ARBA00023002"/>
    </source>
</evidence>
<feature type="domain" description="FAD-binding PCMH-type" evidence="6">
    <location>
        <begin position="42"/>
        <end position="211"/>
    </location>
</feature>
<dbReference type="GO" id="GO:0016491">
    <property type="term" value="F:oxidoreductase activity"/>
    <property type="evidence" value="ECO:0007669"/>
    <property type="project" value="UniProtKB-KW"/>
</dbReference>
<dbReference type="InterPro" id="IPR050416">
    <property type="entry name" value="FAD-linked_Oxidoreductase"/>
</dbReference>
<dbReference type="PANTHER" id="PTHR42973">
    <property type="entry name" value="BINDING OXIDOREDUCTASE, PUTATIVE (AFU_ORTHOLOGUE AFUA_1G17690)-RELATED"/>
    <property type="match status" value="1"/>
</dbReference>
<gene>
    <name evidence="7" type="ORF">CAOG_000138</name>
</gene>
<dbReference type="InterPro" id="IPR006094">
    <property type="entry name" value="Oxid_FAD_bind_N"/>
</dbReference>
<accession>A0A0D2WI04</accession>
<dbReference type="SUPFAM" id="SSF56176">
    <property type="entry name" value="FAD-binding/transporter-associated domain-like"/>
    <property type="match status" value="1"/>
</dbReference>
<dbReference type="STRING" id="595528.A0A0D2WI04"/>
<keyword evidence="3" id="KW-0285">Flavoprotein</keyword>
<dbReference type="Proteomes" id="UP000008743">
    <property type="component" value="Unassembled WGS sequence"/>
</dbReference>
<reference evidence="8" key="1">
    <citation type="submission" date="2011-02" db="EMBL/GenBank/DDBJ databases">
        <title>The Genome Sequence of Capsaspora owczarzaki ATCC 30864.</title>
        <authorList>
            <person name="Russ C."/>
            <person name="Cuomo C."/>
            <person name="Burger G."/>
            <person name="Gray M.W."/>
            <person name="Holland P.W.H."/>
            <person name="King N."/>
            <person name="Lang F.B.F."/>
            <person name="Roger A.J."/>
            <person name="Ruiz-Trillo I."/>
            <person name="Young S.K."/>
            <person name="Zeng Q."/>
            <person name="Gargeya S."/>
            <person name="Alvarado L."/>
            <person name="Berlin A."/>
            <person name="Chapman S.B."/>
            <person name="Chen Z."/>
            <person name="Freedman E."/>
            <person name="Gellesch M."/>
            <person name="Goldberg J."/>
            <person name="Griggs A."/>
            <person name="Gujja S."/>
            <person name="Heilman E."/>
            <person name="Heiman D."/>
            <person name="Howarth C."/>
            <person name="Mehta T."/>
            <person name="Neiman D."/>
            <person name="Pearson M."/>
            <person name="Roberts A."/>
            <person name="Saif S."/>
            <person name="Shea T."/>
            <person name="Shenoy N."/>
            <person name="Sisk P."/>
            <person name="Stolte C."/>
            <person name="Sykes S."/>
            <person name="White J."/>
            <person name="Yandava C."/>
            <person name="Haas B."/>
            <person name="Nusbaum C."/>
            <person name="Birren B."/>
        </authorList>
    </citation>
    <scope>NUCLEOTIDE SEQUENCE</scope>
    <source>
        <strain evidence="8">ATCC 30864</strain>
    </source>
</reference>
<evidence type="ECO:0000313" key="7">
    <source>
        <dbReference type="EMBL" id="KJE88488.1"/>
    </source>
</evidence>
<dbReference type="PhylomeDB" id="A0A0D2WI04"/>
<dbReference type="OrthoDB" id="9983560at2759"/>
<organism evidence="7 8">
    <name type="scientific">Capsaspora owczarzaki (strain ATCC 30864)</name>
    <dbReference type="NCBI Taxonomy" id="595528"/>
    <lineage>
        <taxon>Eukaryota</taxon>
        <taxon>Filasterea</taxon>
        <taxon>Capsaspora</taxon>
    </lineage>
</organism>
<dbReference type="eggNOG" id="ENOG502S2FH">
    <property type="taxonomic scope" value="Eukaryota"/>
</dbReference>
<dbReference type="Gene3D" id="3.30.465.10">
    <property type="match status" value="1"/>
</dbReference>
<keyword evidence="4" id="KW-0274">FAD</keyword>
<protein>
    <recommendedName>
        <fullName evidence="6">FAD-binding PCMH-type domain-containing protein</fullName>
    </recommendedName>
</protein>
<evidence type="ECO:0000256" key="2">
    <source>
        <dbReference type="ARBA" id="ARBA00005466"/>
    </source>
</evidence>
<dbReference type="InterPro" id="IPR016167">
    <property type="entry name" value="FAD-bd_PCMH_sub1"/>
</dbReference>
<dbReference type="GO" id="GO:0071949">
    <property type="term" value="F:FAD binding"/>
    <property type="evidence" value="ECO:0007669"/>
    <property type="project" value="InterPro"/>
</dbReference>
<dbReference type="InterPro" id="IPR016166">
    <property type="entry name" value="FAD-bd_PCMH"/>
</dbReference>
<dbReference type="InParanoid" id="A0A0D2WI04"/>
<proteinExistence type="inferred from homology"/>
<keyword evidence="5" id="KW-0560">Oxidoreductase</keyword>
<keyword evidence="8" id="KW-1185">Reference proteome</keyword>
<sequence length="456" mass="49323">MLHPGAPELTPEQTFAASLRGRLVTRDSPDYEQICASWNAELKKHPKYIVQARTNTDVIAAIKFAQANNLEVTARCGGHSLRCLVDDGLVIDLRQMSMVRVEADKKIVHVGGGAQLGDVDAELSLHNLVVPAGIVSDTGVGGLALVGGVGWMARSYGLTCDNIIGLDVVTAEGKLIRVTADNEYKDLFWGMKGAGTAFGIVTSFTFKAHEFGAGAATVFGGALIFPFPRAQEILTKFNEFTKTMPDALALYAVCVNAPPGPVVILEFCYNGKEEDGRPLVQPLIDLGPIMQAGVGTVPWTTWQRAKDTLAPHGGNYYEAGLNLNELSEGFIKKLMEAFPRSPSPQSFFLLESNGGAMSRVPNDSAAIAWRHAAFTIVFFAAWPADTEAEANKAWLRETRTSLMPFHTGTLYANFSSEGTAVESYGQQMLARLVELKQKYDPTNFFHVATFGNLLGA</sequence>
<dbReference type="PROSITE" id="PS51387">
    <property type="entry name" value="FAD_PCMH"/>
    <property type="match status" value="1"/>
</dbReference>
<dbReference type="AlphaFoldDB" id="A0A0D2WI04"/>
<dbReference type="Gene3D" id="3.30.43.10">
    <property type="entry name" value="Uridine Diphospho-n-acetylenolpyruvylglucosamine Reductase, domain 2"/>
    <property type="match status" value="1"/>
</dbReference>
<evidence type="ECO:0000256" key="3">
    <source>
        <dbReference type="ARBA" id="ARBA00022630"/>
    </source>
</evidence>
<dbReference type="InterPro" id="IPR016169">
    <property type="entry name" value="FAD-bd_PCMH_sub2"/>
</dbReference>
<evidence type="ECO:0000259" key="6">
    <source>
        <dbReference type="PROSITE" id="PS51387"/>
    </source>
</evidence>
<dbReference type="EMBL" id="KE346360">
    <property type="protein sequence ID" value="KJE88488.1"/>
    <property type="molecule type" value="Genomic_DNA"/>
</dbReference>
<evidence type="ECO:0000256" key="1">
    <source>
        <dbReference type="ARBA" id="ARBA00001974"/>
    </source>
</evidence>
<evidence type="ECO:0000313" key="8">
    <source>
        <dbReference type="Proteomes" id="UP000008743"/>
    </source>
</evidence>
<dbReference type="InterPro" id="IPR012951">
    <property type="entry name" value="BBE"/>
</dbReference>
<evidence type="ECO:0000256" key="4">
    <source>
        <dbReference type="ARBA" id="ARBA00022827"/>
    </source>
</evidence>
<dbReference type="PANTHER" id="PTHR42973:SF39">
    <property type="entry name" value="FAD-BINDING PCMH-TYPE DOMAIN-CONTAINING PROTEIN"/>
    <property type="match status" value="1"/>
</dbReference>
<dbReference type="Pfam" id="PF01565">
    <property type="entry name" value="FAD_binding_4"/>
    <property type="match status" value="1"/>
</dbReference>
<comment type="cofactor">
    <cofactor evidence="1">
        <name>FAD</name>
        <dbReference type="ChEBI" id="CHEBI:57692"/>
    </cofactor>
</comment>